<organism evidence="2 3">
    <name type="scientific">Perca flavescens</name>
    <name type="common">American yellow perch</name>
    <name type="synonym">Morone flavescens</name>
    <dbReference type="NCBI Taxonomy" id="8167"/>
    <lineage>
        <taxon>Eukaryota</taxon>
        <taxon>Metazoa</taxon>
        <taxon>Chordata</taxon>
        <taxon>Craniata</taxon>
        <taxon>Vertebrata</taxon>
        <taxon>Euteleostomi</taxon>
        <taxon>Actinopterygii</taxon>
        <taxon>Neopterygii</taxon>
        <taxon>Teleostei</taxon>
        <taxon>Neoteleostei</taxon>
        <taxon>Acanthomorphata</taxon>
        <taxon>Eupercaria</taxon>
        <taxon>Perciformes</taxon>
        <taxon>Percoidei</taxon>
        <taxon>Percidae</taxon>
        <taxon>Percinae</taxon>
        <taxon>Perca</taxon>
    </lineage>
</organism>
<evidence type="ECO:0000313" key="2">
    <source>
        <dbReference type="EMBL" id="TDG96146.1"/>
    </source>
</evidence>
<reference evidence="2 3" key="1">
    <citation type="submission" date="2019-01" db="EMBL/GenBank/DDBJ databases">
        <title>A chromosome-scale genome assembly of the yellow perch, Perca flavescens.</title>
        <authorList>
            <person name="Feron R."/>
            <person name="Morvezen R."/>
            <person name="Bestin A."/>
            <person name="Haffray P."/>
            <person name="Klopp C."/>
            <person name="Zahm M."/>
            <person name="Cabau C."/>
            <person name="Roques C."/>
            <person name="Donnadieu C."/>
            <person name="Bouchez O."/>
            <person name="Christie M."/>
            <person name="Larson W."/>
            <person name="Guiguen Y."/>
        </authorList>
    </citation>
    <scope>NUCLEOTIDE SEQUENCE [LARGE SCALE GENOMIC DNA]</scope>
    <source>
        <strain evidence="2">YP-PL-M2</strain>
        <tissue evidence="2">Blood</tissue>
    </source>
</reference>
<protein>
    <submittedName>
        <fullName evidence="2">Uncharacterized protein</fullName>
    </submittedName>
</protein>
<feature type="compositionally biased region" description="Polar residues" evidence="1">
    <location>
        <begin position="31"/>
        <end position="46"/>
    </location>
</feature>
<evidence type="ECO:0000313" key="3">
    <source>
        <dbReference type="Proteomes" id="UP000295070"/>
    </source>
</evidence>
<dbReference type="Proteomes" id="UP000295070">
    <property type="component" value="Chromosome 24"/>
</dbReference>
<comment type="caution">
    <text evidence="2">The sequence shown here is derived from an EMBL/GenBank/DDBJ whole genome shotgun (WGS) entry which is preliminary data.</text>
</comment>
<accession>A0A484BZ41</accession>
<evidence type="ECO:0000256" key="1">
    <source>
        <dbReference type="SAM" id="MobiDB-lite"/>
    </source>
</evidence>
<dbReference type="EMBL" id="SCKG01000024">
    <property type="protein sequence ID" value="TDG96146.1"/>
    <property type="molecule type" value="Genomic_DNA"/>
</dbReference>
<sequence>MLSKPLCGAGAPTFTPNTPRSGLPCPPSFVGTPSSTPPTARANQHGVSKEPVHPQCPSGQQLEGRLLLMDGLVDTPLARCCIQEFSKRATSELISHVIH</sequence>
<dbReference type="AlphaFoldDB" id="A0A484BZ41"/>
<keyword evidence="3" id="KW-1185">Reference proteome</keyword>
<name>A0A484BZ41_PERFV</name>
<gene>
    <name evidence="2" type="ORF">EPR50_G00236510</name>
</gene>
<proteinExistence type="predicted"/>
<feature type="region of interest" description="Disordered" evidence="1">
    <location>
        <begin position="1"/>
        <end position="58"/>
    </location>
</feature>